<evidence type="ECO:0000256" key="1">
    <source>
        <dbReference type="SAM" id="SignalP"/>
    </source>
</evidence>
<feature type="signal peptide" evidence="1">
    <location>
        <begin position="1"/>
        <end position="21"/>
    </location>
</feature>
<dbReference type="EMBL" id="CYKH01001112">
    <property type="protein sequence ID" value="CUG84252.1"/>
    <property type="molecule type" value="Genomic_DNA"/>
</dbReference>
<keyword evidence="1" id="KW-0732">Signal</keyword>
<name>A0A0S4J263_BODSA</name>
<accession>A0A0S4J263</accession>
<gene>
    <name evidence="2" type="ORF">BSAL_88500</name>
</gene>
<evidence type="ECO:0000313" key="3">
    <source>
        <dbReference type="Proteomes" id="UP000051952"/>
    </source>
</evidence>
<dbReference type="VEuPathDB" id="TriTrypDB:BSAL_88500"/>
<protein>
    <submittedName>
        <fullName evidence="2">GPI-anchored surface protein, putative</fullName>
    </submittedName>
</protein>
<dbReference type="Proteomes" id="UP000051952">
    <property type="component" value="Unassembled WGS sequence"/>
</dbReference>
<organism evidence="2 3">
    <name type="scientific">Bodo saltans</name>
    <name type="common">Flagellated protozoan</name>
    <dbReference type="NCBI Taxonomy" id="75058"/>
    <lineage>
        <taxon>Eukaryota</taxon>
        <taxon>Discoba</taxon>
        <taxon>Euglenozoa</taxon>
        <taxon>Kinetoplastea</taxon>
        <taxon>Metakinetoplastina</taxon>
        <taxon>Eubodonida</taxon>
        <taxon>Bodonidae</taxon>
        <taxon>Bodo</taxon>
    </lineage>
</organism>
<feature type="chain" id="PRO_5006621864" evidence="1">
    <location>
        <begin position="22"/>
        <end position="365"/>
    </location>
</feature>
<sequence>MSNFPLRRASVVGSLVLLAWTLLCDVSPFRNETTEQTTAHLLLGTAAPLPSIPASIVALSSASVESAATIINTAAGESPCGLSAPLVPAHVHFQQVQSYVGAVNLSDIAHQMKLLVSADPTIPNTNGRLRIVFFALDGTLLNLLRWGQIVNDNDIDLGFYIMQTSPLEKEKMYALNASRPLEQYHFLQEWLFHVGLMGRAIDDRDVRKLHNSRKVLKPQTCKHRGQMMQCRLDASKVIIDWFGGETMEVAHLTDIVPYRDIFPLQKCKAFSGSFPCPAQPIRVLKQFTLNVGTTASGPVPHREFTGCALFPRKASEQTRSHVKSILEHGQWLQRCNYPNLLVELTPQSSWFEASCAAVMAKVELR</sequence>
<reference evidence="3" key="1">
    <citation type="submission" date="2015-09" db="EMBL/GenBank/DDBJ databases">
        <authorList>
            <consortium name="Pathogen Informatics"/>
        </authorList>
    </citation>
    <scope>NUCLEOTIDE SEQUENCE [LARGE SCALE GENOMIC DNA]</scope>
    <source>
        <strain evidence="3">Lake Konstanz</strain>
    </source>
</reference>
<keyword evidence="3" id="KW-1185">Reference proteome</keyword>
<proteinExistence type="predicted"/>
<dbReference type="AlphaFoldDB" id="A0A0S4J263"/>
<evidence type="ECO:0000313" key="2">
    <source>
        <dbReference type="EMBL" id="CUG84252.1"/>
    </source>
</evidence>